<name>A0A9D9I7I3_9BACT</name>
<reference evidence="1" key="2">
    <citation type="journal article" date="2021" name="PeerJ">
        <title>Extensive microbial diversity within the chicken gut microbiome revealed by metagenomics and culture.</title>
        <authorList>
            <person name="Gilroy R."/>
            <person name="Ravi A."/>
            <person name="Getino M."/>
            <person name="Pursley I."/>
            <person name="Horton D.L."/>
            <person name="Alikhan N.F."/>
            <person name="Baker D."/>
            <person name="Gharbi K."/>
            <person name="Hall N."/>
            <person name="Watson M."/>
            <person name="Adriaenssens E.M."/>
            <person name="Foster-Nyarko E."/>
            <person name="Jarju S."/>
            <person name="Secka A."/>
            <person name="Antonio M."/>
            <person name="Oren A."/>
            <person name="Chaudhuri R.R."/>
            <person name="La Ragione R."/>
            <person name="Hildebrand F."/>
            <person name="Pallen M.J."/>
        </authorList>
    </citation>
    <scope>NUCLEOTIDE SEQUENCE</scope>
    <source>
        <strain evidence="1">B1-15692</strain>
    </source>
</reference>
<protein>
    <submittedName>
        <fullName evidence="1">S24/S26 family peptidase</fullName>
    </submittedName>
</protein>
<dbReference type="EMBL" id="JADIMH010000037">
    <property type="protein sequence ID" value="MBO8467422.1"/>
    <property type="molecule type" value="Genomic_DNA"/>
</dbReference>
<evidence type="ECO:0000313" key="2">
    <source>
        <dbReference type="Proteomes" id="UP000823660"/>
    </source>
</evidence>
<dbReference type="AlphaFoldDB" id="A0A9D9I7I3"/>
<proteinExistence type="predicted"/>
<dbReference type="InterPro" id="IPR036286">
    <property type="entry name" value="LexA/Signal_pep-like_sf"/>
</dbReference>
<reference evidence="1" key="1">
    <citation type="submission" date="2020-10" db="EMBL/GenBank/DDBJ databases">
        <authorList>
            <person name="Gilroy R."/>
        </authorList>
    </citation>
    <scope>NUCLEOTIDE SEQUENCE</scope>
    <source>
        <strain evidence="1">B1-15692</strain>
    </source>
</reference>
<sequence length="155" mass="17079">MPGSGTDKITAIPNDILFDGIGNMLAEGRSVTFTAKGRSMFPFIKGGRDKVTLIRKGDVRKGDIVLARTPEACILHRVIRISGNDLTLMGDGNIRQKEHCRKEDILGTVSTIDRNGKTTDCSSFLEKLKYTIWILLIPVRRPVLWLIRKTGAAGA</sequence>
<evidence type="ECO:0000313" key="1">
    <source>
        <dbReference type="EMBL" id="MBO8467422.1"/>
    </source>
</evidence>
<gene>
    <name evidence="1" type="ORF">IAB99_06635</name>
</gene>
<dbReference type="Proteomes" id="UP000823660">
    <property type="component" value="Unassembled WGS sequence"/>
</dbReference>
<accession>A0A9D9I7I3</accession>
<organism evidence="1 2">
    <name type="scientific">Candidatus Cryptobacteroides faecipullorum</name>
    <dbReference type="NCBI Taxonomy" id="2840764"/>
    <lineage>
        <taxon>Bacteria</taxon>
        <taxon>Pseudomonadati</taxon>
        <taxon>Bacteroidota</taxon>
        <taxon>Bacteroidia</taxon>
        <taxon>Bacteroidales</taxon>
        <taxon>Candidatus Cryptobacteroides</taxon>
    </lineage>
</organism>
<comment type="caution">
    <text evidence="1">The sequence shown here is derived from an EMBL/GenBank/DDBJ whole genome shotgun (WGS) entry which is preliminary data.</text>
</comment>
<dbReference type="SUPFAM" id="SSF51306">
    <property type="entry name" value="LexA/Signal peptidase"/>
    <property type="match status" value="1"/>
</dbReference>